<keyword evidence="3" id="KW-1185">Reference proteome</keyword>
<gene>
    <name evidence="2" type="ORF">QC763_0084080</name>
</gene>
<dbReference type="Pfam" id="PF22942">
    <property type="entry name" value="DUF7025"/>
    <property type="match status" value="1"/>
</dbReference>
<sequence length="141" mass="15974">MTDLVVHCSHLDFNGHEYGCVDDLFVIKPFEGEMDIRSLEAYPMSYFDKKKLDIRGERFVDATSVTHMQHQGLTVGPSRDEIDSPVIIDARMASFEDKQSWERTGMQLPTFTKPTESREMARYSMTDPDEACITGAPSCGK</sequence>
<dbReference type="EMBL" id="JAFFHB010000007">
    <property type="protein sequence ID" value="KAK4664252.1"/>
    <property type="molecule type" value="Genomic_DNA"/>
</dbReference>
<organism evidence="2 3">
    <name type="scientific">Podospora pseudopauciseta</name>
    <dbReference type="NCBI Taxonomy" id="2093780"/>
    <lineage>
        <taxon>Eukaryota</taxon>
        <taxon>Fungi</taxon>
        <taxon>Dikarya</taxon>
        <taxon>Ascomycota</taxon>
        <taxon>Pezizomycotina</taxon>
        <taxon>Sordariomycetes</taxon>
        <taxon>Sordariomycetidae</taxon>
        <taxon>Sordariales</taxon>
        <taxon>Podosporaceae</taxon>
        <taxon>Podospora</taxon>
    </lineage>
</organism>
<dbReference type="GeneID" id="87926352"/>
<dbReference type="Proteomes" id="UP001326199">
    <property type="component" value="Unassembled WGS sequence"/>
</dbReference>
<accession>A0ABR0H8P8</accession>
<comment type="caution">
    <text evidence="2">The sequence shown here is derived from an EMBL/GenBank/DDBJ whole genome shotgun (WGS) entry which is preliminary data.</text>
</comment>
<proteinExistence type="predicted"/>
<evidence type="ECO:0000313" key="2">
    <source>
        <dbReference type="EMBL" id="KAK4664252.1"/>
    </source>
</evidence>
<protein>
    <recommendedName>
        <fullName evidence="1">DUF7025 domain-containing protein</fullName>
    </recommendedName>
</protein>
<evidence type="ECO:0000259" key="1">
    <source>
        <dbReference type="Pfam" id="PF22942"/>
    </source>
</evidence>
<name>A0ABR0H8P8_9PEZI</name>
<dbReference type="PANTHER" id="PTHR46411:SF2">
    <property type="entry name" value="AAA+ ATPASE DOMAIN-CONTAINING PROTEIN"/>
    <property type="match status" value="1"/>
</dbReference>
<feature type="domain" description="DUF7025" evidence="1">
    <location>
        <begin position="3"/>
        <end position="47"/>
    </location>
</feature>
<dbReference type="RefSeq" id="XP_062764218.1">
    <property type="nucleotide sequence ID" value="XM_062906168.1"/>
</dbReference>
<reference evidence="2 3" key="1">
    <citation type="journal article" date="2023" name="bioRxiv">
        <title>High-quality genome assemblies of four members of thePodospora anserinaspecies complex.</title>
        <authorList>
            <person name="Ament-Velasquez S.L."/>
            <person name="Vogan A.A."/>
            <person name="Wallerman O."/>
            <person name="Hartmann F."/>
            <person name="Gautier V."/>
            <person name="Silar P."/>
            <person name="Giraud T."/>
            <person name="Johannesson H."/>
        </authorList>
    </citation>
    <scope>NUCLEOTIDE SEQUENCE [LARGE SCALE GENOMIC DNA]</scope>
    <source>
        <strain evidence="2 3">CBS 411.78</strain>
    </source>
</reference>
<evidence type="ECO:0000313" key="3">
    <source>
        <dbReference type="Proteomes" id="UP001326199"/>
    </source>
</evidence>
<dbReference type="InterPro" id="IPR054289">
    <property type="entry name" value="DUF7025"/>
</dbReference>
<dbReference type="PANTHER" id="PTHR46411">
    <property type="entry name" value="FAMILY ATPASE, PUTATIVE-RELATED"/>
    <property type="match status" value="1"/>
</dbReference>